<feature type="compositionally biased region" description="Basic and acidic residues" evidence="1">
    <location>
        <begin position="75"/>
        <end position="86"/>
    </location>
</feature>
<reference evidence="2 3" key="1">
    <citation type="journal article" date="2010" name="Nature">
        <title>Comparative genomics reveals mobile pathogenicity chromosomes in Fusarium.</title>
        <authorList>
            <person name="Ma L.J."/>
            <person name="van der Does H.C."/>
            <person name="Borkovich K.A."/>
            <person name="Coleman J.J."/>
            <person name="Daboussi M.J."/>
            <person name="Di Pietro A."/>
            <person name="Dufresne M."/>
            <person name="Freitag M."/>
            <person name="Grabherr M."/>
            <person name="Henrissat B."/>
            <person name="Houterman P.M."/>
            <person name="Kang S."/>
            <person name="Shim W.B."/>
            <person name="Woloshuk C."/>
            <person name="Xie X."/>
            <person name="Xu J.R."/>
            <person name="Antoniw J."/>
            <person name="Baker S.E."/>
            <person name="Bluhm B.H."/>
            <person name="Breakspear A."/>
            <person name="Brown D.W."/>
            <person name="Butchko R.A."/>
            <person name="Chapman S."/>
            <person name="Coulson R."/>
            <person name="Coutinho P.M."/>
            <person name="Danchin E.G."/>
            <person name="Diener A."/>
            <person name="Gale L.R."/>
            <person name="Gardiner D.M."/>
            <person name="Goff S."/>
            <person name="Hammond-Kosack K.E."/>
            <person name="Hilburn K."/>
            <person name="Hua-Van A."/>
            <person name="Jonkers W."/>
            <person name="Kazan K."/>
            <person name="Kodira C.D."/>
            <person name="Koehrsen M."/>
            <person name="Kumar L."/>
            <person name="Lee Y.H."/>
            <person name="Li L."/>
            <person name="Manners J.M."/>
            <person name="Miranda-Saavedra D."/>
            <person name="Mukherjee M."/>
            <person name="Park G."/>
            <person name="Park J."/>
            <person name="Park S.Y."/>
            <person name="Proctor R.H."/>
            <person name="Regev A."/>
            <person name="Ruiz-Roldan M.C."/>
            <person name="Sain D."/>
            <person name="Sakthikumar S."/>
            <person name="Sykes S."/>
            <person name="Schwartz D.C."/>
            <person name="Turgeon B.G."/>
            <person name="Wapinski I."/>
            <person name="Yoder O."/>
            <person name="Young S."/>
            <person name="Zeng Q."/>
            <person name="Zhou S."/>
            <person name="Galagan J."/>
            <person name="Cuomo C.A."/>
            <person name="Kistler H.C."/>
            <person name="Rep M."/>
        </authorList>
    </citation>
    <scope>NUCLEOTIDE SEQUENCE [LARGE SCALE GENOMIC DNA]</scope>
    <source>
        <strain evidence="3">M3125 / FGSC 7600</strain>
    </source>
</reference>
<gene>
    <name evidence="2" type="ORF">FVEG_10781</name>
</gene>
<keyword evidence="3" id="KW-1185">Reference proteome</keyword>
<dbReference type="KEGG" id="fvr:FVEG_10781"/>
<dbReference type="Proteomes" id="UP000009096">
    <property type="component" value="Chromosome 11"/>
</dbReference>
<feature type="region of interest" description="Disordered" evidence="1">
    <location>
        <begin position="62"/>
        <end position="86"/>
    </location>
</feature>
<feature type="compositionally biased region" description="Polar residues" evidence="1">
    <location>
        <begin position="62"/>
        <end position="74"/>
    </location>
</feature>
<sequence>MLLRNRCVRMTIQAVTAPAFEVHQEQAMHTSMFRHLRSCARVHLDRILFQPCPGLLKIRESSNLNRNAKNNQSRSSDKELPVSRNS</sequence>
<evidence type="ECO:0000313" key="2">
    <source>
        <dbReference type="EMBL" id="EWG51934.1"/>
    </source>
</evidence>
<organism evidence="2 3">
    <name type="scientific">Gibberella moniliformis (strain M3125 / FGSC 7600)</name>
    <name type="common">Maize ear and stalk rot fungus</name>
    <name type="synonym">Fusarium verticillioides</name>
    <dbReference type="NCBI Taxonomy" id="334819"/>
    <lineage>
        <taxon>Eukaryota</taxon>
        <taxon>Fungi</taxon>
        <taxon>Dikarya</taxon>
        <taxon>Ascomycota</taxon>
        <taxon>Pezizomycotina</taxon>
        <taxon>Sordariomycetes</taxon>
        <taxon>Hypocreomycetidae</taxon>
        <taxon>Hypocreales</taxon>
        <taxon>Nectriaceae</taxon>
        <taxon>Fusarium</taxon>
        <taxon>Fusarium fujikuroi species complex</taxon>
    </lineage>
</organism>
<accession>W7MVW2</accession>
<dbReference type="GeneID" id="30068346"/>
<dbReference type="HOGENOM" id="CLU_2498046_0_0_1"/>
<dbReference type="AlphaFoldDB" id="W7MVW2"/>
<dbReference type="RefSeq" id="XP_018758125.1">
    <property type="nucleotide sequence ID" value="XM_018899950.1"/>
</dbReference>
<protein>
    <submittedName>
        <fullName evidence="2">Uncharacterized protein</fullName>
    </submittedName>
</protein>
<name>W7MVW2_GIBM7</name>
<dbReference type="VEuPathDB" id="FungiDB:FVEG_10781"/>
<proteinExistence type="predicted"/>
<evidence type="ECO:0000256" key="1">
    <source>
        <dbReference type="SAM" id="MobiDB-lite"/>
    </source>
</evidence>
<evidence type="ECO:0000313" key="3">
    <source>
        <dbReference type="Proteomes" id="UP000009096"/>
    </source>
</evidence>
<dbReference type="EMBL" id="DS022256">
    <property type="protein sequence ID" value="EWG51934.1"/>
    <property type="molecule type" value="Genomic_DNA"/>
</dbReference>
<dbReference type="EMBL" id="CM000588">
    <property type="protein sequence ID" value="EWG51934.1"/>
    <property type="molecule type" value="Genomic_DNA"/>
</dbReference>